<reference evidence="2 3" key="1">
    <citation type="journal article" date="2008" name="Science">
        <title>The Physcomitrella genome reveals evolutionary insights into the conquest of land by plants.</title>
        <authorList>
            <person name="Rensing S."/>
            <person name="Lang D."/>
            <person name="Zimmer A."/>
            <person name="Terry A."/>
            <person name="Salamov A."/>
            <person name="Shapiro H."/>
            <person name="Nishiyama T."/>
            <person name="Perroud P.-F."/>
            <person name="Lindquist E."/>
            <person name="Kamisugi Y."/>
            <person name="Tanahashi T."/>
            <person name="Sakakibara K."/>
            <person name="Fujita T."/>
            <person name="Oishi K."/>
            <person name="Shin-I T."/>
            <person name="Kuroki Y."/>
            <person name="Toyoda A."/>
            <person name="Suzuki Y."/>
            <person name="Hashimoto A."/>
            <person name="Yamaguchi K."/>
            <person name="Sugano A."/>
            <person name="Kohara Y."/>
            <person name="Fujiyama A."/>
            <person name="Anterola A."/>
            <person name="Aoki S."/>
            <person name="Ashton N."/>
            <person name="Barbazuk W.B."/>
            <person name="Barker E."/>
            <person name="Bennetzen J."/>
            <person name="Bezanilla M."/>
            <person name="Blankenship R."/>
            <person name="Cho S.H."/>
            <person name="Dutcher S."/>
            <person name="Estelle M."/>
            <person name="Fawcett J.A."/>
            <person name="Gundlach H."/>
            <person name="Hanada K."/>
            <person name="Heyl A."/>
            <person name="Hicks K.A."/>
            <person name="Hugh J."/>
            <person name="Lohr M."/>
            <person name="Mayer K."/>
            <person name="Melkozernov A."/>
            <person name="Murata T."/>
            <person name="Nelson D."/>
            <person name="Pils B."/>
            <person name="Prigge M."/>
            <person name="Reiss B."/>
            <person name="Renner T."/>
            <person name="Rombauts S."/>
            <person name="Rushton P."/>
            <person name="Sanderfoot A."/>
            <person name="Schween G."/>
            <person name="Shiu S.-H."/>
            <person name="Stueber K."/>
            <person name="Theodoulou F.L."/>
            <person name="Tu H."/>
            <person name="Van de Peer Y."/>
            <person name="Verrier P.J."/>
            <person name="Waters E."/>
            <person name="Wood A."/>
            <person name="Yang L."/>
            <person name="Cove D."/>
            <person name="Cuming A."/>
            <person name="Hasebe M."/>
            <person name="Lucas S."/>
            <person name="Mishler D.B."/>
            <person name="Reski R."/>
            <person name="Grigoriev I."/>
            <person name="Quatrano R.S."/>
            <person name="Boore J.L."/>
        </authorList>
    </citation>
    <scope>NUCLEOTIDE SEQUENCE [LARGE SCALE GENOMIC DNA]</scope>
    <source>
        <strain evidence="2 3">cv. Gransden 2004</strain>
    </source>
</reference>
<accession>A0A7I4ES71</accession>
<feature type="compositionally biased region" description="Basic and acidic residues" evidence="1">
    <location>
        <begin position="59"/>
        <end position="68"/>
    </location>
</feature>
<reference evidence="2" key="3">
    <citation type="submission" date="2020-12" db="UniProtKB">
        <authorList>
            <consortium name="EnsemblPlants"/>
        </authorList>
    </citation>
    <scope>IDENTIFICATION</scope>
</reference>
<reference evidence="2 3" key="2">
    <citation type="journal article" date="2018" name="Plant J.">
        <title>The Physcomitrella patens chromosome-scale assembly reveals moss genome structure and evolution.</title>
        <authorList>
            <person name="Lang D."/>
            <person name="Ullrich K.K."/>
            <person name="Murat F."/>
            <person name="Fuchs J."/>
            <person name="Jenkins J."/>
            <person name="Haas F.B."/>
            <person name="Piednoel M."/>
            <person name="Gundlach H."/>
            <person name="Van Bel M."/>
            <person name="Meyberg R."/>
            <person name="Vives C."/>
            <person name="Morata J."/>
            <person name="Symeonidi A."/>
            <person name="Hiss M."/>
            <person name="Muchero W."/>
            <person name="Kamisugi Y."/>
            <person name="Saleh O."/>
            <person name="Blanc G."/>
            <person name="Decker E.L."/>
            <person name="van Gessel N."/>
            <person name="Grimwood J."/>
            <person name="Hayes R.D."/>
            <person name="Graham S.W."/>
            <person name="Gunter L.E."/>
            <person name="McDaniel S.F."/>
            <person name="Hoernstein S.N.W."/>
            <person name="Larsson A."/>
            <person name="Li F.W."/>
            <person name="Perroud P.F."/>
            <person name="Phillips J."/>
            <person name="Ranjan P."/>
            <person name="Rokshar D.S."/>
            <person name="Rothfels C.J."/>
            <person name="Schneider L."/>
            <person name="Shu S."/>
            <person name="Stevenson D.W."/>
            <person name="Thummler F."/>
            <person name="Tillich M."/>
            <person name="Villarreal Aguilar J.C."/>
            <person name="Widiez T."/>
            <person name="Wong G.K."/>
            <person name="Wymore A."/>
            <person name="Zhang Y."/>
            <person name="Zimmer A.D."/>
            <person name="Quatrano R.S."/>
            <person name="Mayer K.F.X."/>
            <person name="Goodstein D."/>
            <person name="Casacuberta J.M."/>
            <person name="Vandepoele K."/>
            <person name="Reski R."/>
            <person name="Cuming A.C."/>
            <person name="Tuskan G.A."/>
            <person name="Maumus F."/>
            <person name="Salse J."/>
            <person name="Schmutz J."/>
            <person name="Rensing S.A."/>
        </authorList>
    </citation>
    <scope>NUCLEOTIDE SEQUENCE [LARGE SCALE GENOMIC DNA]</scope>
    <source>
        <strain evidence="2 3">cv. Gransden 2004</strain>
    </source>
</reference>
<dbReference type="EMBL" id="ABEU02000004">
    <property type="status" value="NOT_ANNOTATED_CDS"/>
    <property type="molecule type" value="Genomic_DNA"/>
</dbReference>
<organism evidence="2 3">
    <name type="scientific">Physcomitrium patens</name>
    <name type="common">Spreading-leaved earth moss</name>
    <name type="synonym">Physcomitrella patens</name>
    <dbReference type="NCBI Taxonomy" id="3218"/>
    <lineage>
        <taxon>Eukaryota</taxon>
        <taxon>Viridiplantae</taxon>
        <taxon>Streptophyta</taxon>
        <taxon>Embryophyta</taxon>
        <taxon>Bryophyta</taxon>
        <taxon>Bryophytina</taxon>
        <taxon>Bryopsida</taxon>
        <taxon>Funariidae</taxon>
        <taxon>Funariales</taxon>
        <taxon>Funariaceae</taxon>
        <taxon>Physcomitrium</taxon>
    </lineage>
</organism>
<protein>
    <submittedName>
        <fullName evidence="2">Uncharacterized protein</fullName>
    </submittedName>
</protein>
<evidence type="ECO:0000313" key="3">
    <source>
        <dbReference type="Proteomes" id="UP000006727"/>
    </source>
</evidence>
<keyword evidence="3" id="KW-1185">Reference proteome</keyword>
<gene>
    <name evidence="2" type="primary">LOC112281572</name>
</gene>
<feature type="compositionally biased region" description="Basic and acidic residues" evidence="1">
    <location>
        <begin position="19"/>
        <end position="31"/>
    </location>
</feature>
<sequence>MAIGGPSLSDDPVNQSPEIGERVRETKTKRKSIERVREIKIWIERERSRAIRKMKQKVRGREGRKEGSKQWGIRIIKRDSSSSSSSRLPLSLLSLSFSPPPPLHPPRLLSTSPHCLLPTAPRTEGMNFFTIPPQ</sequence>
<feature type="region of interest" description="Disordered" evidence="1">
    <location>
        <begin position="1"/>
        <end position="31"/>
    </location>
</feature>
<proteinExistence type="predicted"/>
<dbReference type="Proteomes" id="UP000006727">
    <property type="component" value="Chromosome 4"/>
</dbReference>
<dbReference type="Gramene" id="Pp3c4_11290V3.3">
    <property type="protein sequence ID" value="PAC:32920739.CDS.1"/>
    <property type="gene ID" value="Pp3c4_11290"/>
</dbReference>
<evidence type="ECO:0000256" key="1">
    <source>
        <dbReference type="SAM" id="MobiDB-lite"/>
    </source>
</evidence>
<feature type="region of interest" description="Disordered" evidence="1">
    <location>
        <begin position="54"/>
        <end position="87"/>
    </location>
</feature>
<name>A0A7I4ES71_PHYPA</name>
<dbReference type="AlphaFoldDB" id="A0A7I4ES71"/>
<evidence type="ECO:0000313" key="2">
    <source>
        <dbReference type="EnsemblPlants" id="PAC:32920739.CDS.1"/>
    </source>
</evidence>
<dbReference type="EnsemblPlants" id="Pp3c4_11290V3.3">
    <property type="protein sequence ID" value="PAC:32920739.CDS.1"/>
    <property type="gene ID" value="Pp3c4_11290"/>
</dbReference>